<dbReference type="InterPro" id="IPR052087">
    <property type="entry name" value="RRP12"/>
</dbReference>
<dbReference type="Pfam" id="PF00078">
    <property type="entry name" value="RVT_1"/>
    <property type="match status" value="2"/>
</dbReference>
<dbReference type="Pfam" id="PF25772">
    <property type="entry name" value="HEAT_RRP12_N"/>
    <property type="match status" value="1"/>
</dbReference>
<dbReference type="EMBL" id="JAJSOF020000019">
    <property type="protein sequence ID" value="KAJ4439128.1"/>
    <property type="molecule type" value="Genomic_DNA"/>
</dbReference>
<organism evidence="7 8">
    <name type="scientific">Periplaneta americana</name>
    <name type="common">American cockroach</name>
    <name type="synonym">Blatta americana</name>
    <dbReference type="NCBI Taxonomy" id="6978"/>
    <lineage>
        <taxon>Eukaryota</taxon>
        <taxon>Metazoa</taxon>
        <taxon>Ecdysozoa</taxon>
        <taxon>Arthropoda</taxon>
        <taxon>Hexapoda</taxon>
        <taxon>Insecta</taxon>
        <taxon>Pterygota</taxon>
        <taxon>Neoptera</taxon>
        <taxon>Polyneoptera</taxon>
        <taxon>Dictyoptera</taxon>
        <taxon>Blattodea</taxon>
        <taxon>Blattoidea</taxon>
        <taxon>Blattidae</taxon>
        <taxon>Blattinae</taxon>
        <taxon>Periplaneta</taxon>
    </lineage>
</organism>
<feature type="compositionally biased region" description="Acidic residues" evidence="4">
    <location>
        <begin position="1151"/>
        <end position="1162"/>
    </location>
</feature>
<dbReference type="SUPFAM" id="SSF56672">
    <property type="entry name" value="DNA/RNA polymerases"/>
    <property type="match status" value="2"/>
</dbReference>
<keyword evidence="5" id="KW-1133">Transmembrane helix</keyword>
<evidence type="ECO:0000256" key="3">
    <source>
        <dbReference type="ARBA" id="ARBA00023242"/>
    </source>
</evidence>
<evidence type="ECO:0000256" key="1">
    <source>
        <dbReference type="ARBA" id="ARBA00004123"/>
    </source>
</evidence>
<evidence type="ECO:0000256" key="4">
    <source>
        <dbReference type="SAM" id="MobiDB-lite"/>
    </source>
</evidence>
<feature type="domain" description="Reverse transcriptase" evidence="6">
    <location>
        <begin position="1730"/>
        <end position="2007"/>
    </location>
</feature>
<evidence type="ECO:0000313" key="7">
    <source>
        <dbReference type="EMBL" id="KAJ4439128.1"/>
    </source>
</evidence>
<evidence type="ECO:0000259" key="6">
    <source>
        <dbReference type="PROSITE" id="PS50878"/>
    </source>
</evidence>
<dbReference type="InterPro" id="IPR011989">
    <property type="entry name" value="ARM-like"/>
</dbReference>
<feature type="transmembrane region" description="Helical" evidence="5">
    <location>
        <begin position="1204"/>
        <end position="1221"/>
    </location>
</feature>
<evidence type="ECO:0000313" key="8">
    <source>
        <dbReference type="Proteomes" id="UP001148838"/>
    </source>
</evidence>
<dbReference type="Gene3D" id="1.25.10.10">
    <property type="entry name" value="Leucine-rich Repeat Variant"/>
    <property type="match status" value="1"/>
</dbReference>
<reference evidence="7 8" key="1">
    <citation type="journal article" date="2022" name="Allergy">
        <title>Genome assembly and annotation of Periplaneta americana reveal a comprehensive cockroach allergen profile.</title>
        <authorList>
            <person name="Wang L."/>
            <person name="Xiong Q."/>
            <person name="Saelim N."/>
            <person name="Wang L."/>
            <person name="Nong W."/>
            <person name="Wan A.T."/>
            <person name="Shi M."/>
            <person name="Liu X."/>
            <person name="Cao Q."/>
            <person name="Hui J.H.L."/>
            <person name="Sookrung N."/>
            <person name="Leung T.F."/>
            <person name="Tungtrongchitr A."/>
            <person name="Tsui S.K.W."/>
        </authorList>
    </citation>
    <scope>NUCLEOTIDE SEQUENCE [LARGE SCALE GENOMIC DNA]</scope>
    <source>
        <strain evidence="7">PWHHKU_190912</strain>
    </source>
</reference>
<dbReference type="PANTHER" id="PTHR48287">
    <property type="entry name" value="ARM REPEAT SUPERFAMILY PROTEIN"/>
    <property type="match status" value="1"/>
</dbReference>
<keyword evidence="5" id="KW-0472">Membrane</keyword>
<dbReference type="InterPro" id="IPR016024">
    <property type="entry name" value="ARM-type_fold"/>
</dbReference>
<dbReference type="InterPro" id="IPR043502">
    <property type="entry name" value="DNA/RNA_pol_sf"/>
</dbReference>
<evidence type="ECO:0000256" key="2">
    <source>
        <dbReference type="ARBA" id="ARBA00007690"/>
    </source>
</evidence>
<keyword evidence="8" id="KW-1185">Reference proteome</keyword>
<accession>A0ABQ8SZG6</accession>
<dbReference type="InterPro" id="IPR012978">
    <property type="entry name" value="HEAT_RRP12"/>
</dbReference>
<dbReference type="SUPFAM" id="SSF48371">
    <property type="entry name" value="ARM repeat"/>
    <property type="match status" value="1"/>
</dbReference>
<comment type="subcellular location">
    <subcellularLocation>
        <location evidence="1">Nucleus</location>
    </subcellularLocation>
</comment>
<keyword evidence="3" id="KW-0539">Nucleus</keyword>
<comment type="caution">
    <text evidence="7">The sequence shown here is derived from an EMBL/GenBank/DDBJ whole genome shotgun (WGS) entry which is preliminary data.</text>
</comment>
<keyword evidence="5" id="KW-0812">Transmembrane</keyword>
<feature type="domain" description="Reverse transcriptase" evidence="6">
    <location>
        <begin position="1344"/>
        <end position="1617"/>
    </location>
</feature>
<sequence length="2177" mass="247497">MFENKVLRKIFGAERDEVTGEWRKLHNGELHALYSSPDIIRNIKSRRLRWAGHVARMGESRNPYRVLVGRPEGKRPLARPRRRWEDNIKMDLREVGYDGEGNLTSEALKKHDSLLGTKRSKSEDFQDDDDDASYGGTFKTFQTFASDWSECSNMSFSRLLKGFRSDSALHKEMLAVLAAVTEVIKSNGGKETTVEYLGALMTTLDVCESEESLTAVLMLLGMGIKKVPASVLKLKYPEMSKSFVDILGKFAETDNAAILRALIGCLSVLLQAQEHTLWSSSSTLQAFDSIITFVTHSKPKIRKAAQHAVCAILKGSHFMRNEDPPEYHPAAAHVAKYLIKEVESGGSLGGSTSTLHTLGLLKEVLSTFPKPQLKAACESILKVMLLGNMLVTSCGMQALHGLFVSHPSASCLPPQLNAQLVTALFEYQPASSDTQPTLAWLAVMQEAYINLGRVELALCFANLPRLFTACIRLWLSDKLEVMNAATSTLKAVTEDCVSLGCAPELVKGYRQTLGKLFSSIEGALTYQYHSAWHHVLHLIAVWFQIETDGEEFLRKPRPDPGCSAMDDDDDDTRVAGETCRDLMMSCLKMLAELRDSYRFSYVNELEFAVGRAIRSLGPETVLTAMPLQITGEETSYEFKRSWLLPLLRENVNSSKLQFFLSYFLPMAVTCRNRSTALLAEDEKIGAHSYELLQSQIWALLPCFCNNPTDLKEKFKVIAKILGTTISEHKDLRLTGMTALRKLITSSQEANNEENVNEMARFAKNYLPILFNFYTTKPNGTDEEGQRLAAYETIKIYLQIANHELCHEMFDRALDKLNAEEVDDFVKESVLDLLRALLCYQDEERLARLYTCCEDRLVNVKNHHEQKKAYRLLEELCGSSAEVCKNYVKSNLEEIQKLLLESLSTAAAPSKGPRLRCLSSLVAIMDYFQLDVLKEIVPEAVLCCKDINERCRTAAYNLLVQICEVMQKFDPSEDTFRDYMGLLMAGLAGTPTLMSASILAITRTTHEFRDSLPLDLVKLILENVCLLVDTNTREIVSSGLSFLKMFLTSFPYDTVAQFVTLIVTTLVQMVEDCKHHFRLKTRNLFDRLIRKFGYDAIVSMVPKSDVITHKRLRNLHKIQVRKKKSMQDEEDNDSDQEKSFTVKSRPKSIEEILADSEESDIETEVTSKDKPKNKNKKKKKASSTWIQEDGDNIVDFTDVSAAKKITGILLLILFFFFLLYTVCYQVEISNRFAALATADETEEEVDVNSVWDNIRDNIKIAAEQSIGYHETEKKKPWFNEDCSIVVDRRKQAKLKFLQDPIVENRDNYFNERWEASRTFRNKKRDYLKEKLNEVETNSKNKNIRDLYKGIKEFKNGYQARVNMIKDENDDLLADSHSILNRWKNYFGQLLNIHRPNRNDWDEIQIQTAEPYILEPTLSEVEIAIENLKKCKSSDIGENMGVYQLFIDFKKAYDLVKREVLYNILIEFGIPKKLVQLIKMCLSETYSRVCIGQFLSDAFPIHCGLKQGDALSPLLFNFTLEYAIRRVQDNRQGLELNGLHQLLVYADDVNMLGENQQTIRENTEILVEASKAIGLEVNPEKTKYMIMSCDQNIVRNGTIKIGDLSFEEVEKFKYLGATVTQFLYYNQRKKAVRRIFEPKKCPLSIPVNEIETTFNNKFNNVNHHHLDNYPNHITEVDKDDINNKFLDTVSKEEILKAMQGISIDTSAGPDKILMRTIKCEKVAVILALIGTKMLSHNWVPNFFRKARTVLIYKGGEKKDPNNYRPITICSVIQRVLERCLCSRMQQYVEFNENQRGFVSTAGAQINASILNSVLRKAKIEKEDVTILFLDVHKAYDTVGHRHLESVIHNSALPQKLQDLIINLQCGNETQIEVGIHKTKPIPFKQGVMQGAPLSPMLFNLSIDHIFDELSEPSVAEEFGYDLVSDLNNVVTLGFADDIALVATSTIAASEIFTMTKRSLQQIGLSLNESKTQTIVIEKGKLSSTTLNLGGSIVNSIDGDERIKYLGINFSDEIKFDIAKVINNLNNKIQALTSTYLLKPEQKLNVLNMYIWPIHVYPLQNAPLHQLSDRFLEDVDKLIKSSVKEILCLPGDTLDAMLYTERKYKGLSLFKAQWEAYLQHLNICNTLLRTSNPLVVSTRTIAAEKKVCSRKLKIPPEDLDISNINVHKLRQNLRKQEYDK</sequence>
<gene>
    <name evidence="7" type="ORF">ANN_15085</name>
</gene>
<feature type="transmembrane region" description="Helical" evidence="5">
    <location>
        <begin position="978"/>
        <end position="1000"/>
    </location>
</feature>
<dbReference type="InterPro" id="IPR057860">
    <property type="entry name" value="HEAT_RRP12_N"/>
</dbReference>
<dbReference type="InterPro" id="IPR000477">
    <property type="entry name" value="RT_dom"/>
</dbReference>
<dbReference type="Proteomes" id="UP001148838">
    <property type="component" value="Unassembled WGS sequence"/>
</dbReference>
<comment type="similarity">
    <text evidence="2">Belongs to the RRP12 family.</text>
</comment>
<feature type="region of interest" description="Disordered" evidence="4">
    <location>
        <begin position="1119"/>
        <end position="1181"/>
    </location>
</feature>
<dbReference type="CDD" id="cd01650">
    <property type="entry name" value="RT_nLTR_like"/>
    <property type="match status" value="1"/>
</dbReference>
<dbReference type="Pfam" id="PF08161">
    <property type="entry name" value="RRP12_HEAT"/>
    <property type="match status" value="1"/>
</dbReference>
<dbReference type="PROSITE" id="PS50878">
    <property type="entry name" value="RT_POL"/>
    <property type="match status" value="2"/>
</dbReference>
<dbReference type="PANTHER" id="PTHR48287:SF1">
    <property type="entry name" value="ARM REPEAT SUPERFAMILY PROTEIN"/>
    <property type="match status" value="1"/>
</dbReference>
<evidence type="ECO:0000256" key="5">
    <source>
        <dbReference type="SAM" id="Phobius"/>
    </source>
</evidence>
<protein>
    <recommendedName>
        <fullName evidence="6">Reverse transcriptase domain-containing protein</fullName>
    </recommendedName>
</protein>
<proteinExistence type="inferred from homology"/>
<name>A0ABQ8SZG6_PERAM</name>